<accession>A0A3N9UA85</accession>
<protein>
    <submittedName>
        <fullName evidence="1">NRDE family protein</fullName>
    </submittedName>
</protein>
<reference evidence="1 2" key="1">
    <citation type="journal article" date="2013" name="J. Microbiol.">
        <title>Lysinibacillus chungkukjangi sp. nov., isolated from Chungkukjang, Korean fermented soybean food.</title>
        <authorList>
            <person name="Kim S.J."/>
            <person name="Jang Y.H."/>
            <person name="Hamada M."/>
            <person name="Ahn J.H."/>
            <person name="Weon H.Y."/>
            <person name="Suzuki K."/>
            <person name="Whang K.S."/>
            <person name="Kwon S.W."/>
        </authorList>
    </citation>
    <scope>NUCLEOTIDE SEQUENCE [LARGE SCALE GENOMIC DNA]</scope>
    <source>
        <strain evidence="1 2">MCCC 1A12701</strain>
    </source>
</reference>
<sequence>MCLVNFNFQQHSKYKLIVVANRDEEYGRPTQAAHFWEDEPNLLAGRDLLQKGTWLGISKNGRFAALTNYRDPSEPPRPFSRGDLVRNFLTIDQTAASYISELRQKRELYGGYNLIVGNGEELIHYNNVLDETNIITPGAHSVSNASLNSPWPKVTKGRTRLQKYIDTHPEEVQIEELFSFLLDREQAPDAELPSTGVGIEMERNLSSLFIQIPDYGTRSSTVVLIDQQNNVTFVERTYIEGEFDSEKQFSFQV</sequence>
<keyword evidence="2" id="KW-1185">Reference proteome</keyword>
<gene>
    <name evidence="1" type="ORF">EBB45_16350</name>
</gene>
<name>A0A3N9UA85_9BACI</name>
<comment type="caution">
    <text evidence="1">The sequence shown here is derived from an EMBL/GenBank/DDBJ whole genome shotgun (WGS) entry which is preliminary data.</text>
</comment>
<dbReference type="Proteomes" id="UP000274033">
    <property type="component" value="Unassembled WGS sequence"/>
</dbReference>
<dbReference type="Pfam" id="PF05742">
    <property type="entry name" value="TANGO2"/>
    <property type="match status" value="1"/>
</dbReference>
<dbReference type="RefSeq" id="WP_124766418.1">
    <property type="nucleotide sequence ID" value="NZ_JAFBDY010000019.1"/>
</dbReference>
<dbReference type="PANTHER" id="PTHR17985">
    <property type="entry name" value="SER/THR-RICH PROTEIN T10 IN DGCR REGION"/>
    <property type="match status" value="1"/>
</dbReference>
<dbReference type="EMBL" id="RRCT01000020">
    <property type="protein sequence ID" value="RQW73444.1"/>
    <property type="molecule type" value="Genomic_DNA"/>
</dbReference>
<proteinExistence type="predicted"/>
<dbReference type="PANTHER" id="PTHR17985:SF8">
    <property type="entry name" value="TRANSPORT AND GOLGI ORGANIZATION PROTEIN 2 HOMOLOG"/>
    <property type="match status" value="1"/>
</dbReference>
<evidence type="ECO:0000313" key="2">
    <source>
        <dbReference type="Proteomes" id="UP000274033"/>
    </source>
</evidence>
<dbReference type="InterPro" id="IPR008551">
    <property type="entry name" value="TANGO2"/>
</dbReference>
<dbReference type="OrthoDB" id="4380123at2"/>
<organism evidence="1 2">
    <name type="scientific">Lysinibacillus composti</name>
    <dbReference type="NCBI Taxonomy" id="720633"/>
    <lineage>
        <taxon>Bacteria</taxon>
        <taxon>Bacillati</taxon>
        <taxon>Bacillota</taxon>
        <taxon>Bacilli</taxon>
        <taxon>Bacillales</taxon>
        <taxon>Bacillaceae</taxon>
        <taxon>Lysinibacillus</taxon>
    </lineage>
</organism>
<dbReference type="AlphaFoldDB" id="A0A3N9UA85"/>
<evidence type="ECO:0000313" key="1">
    <source>
        <dbReference type="EMBL" id="RQW73444.1"/>
    </source>
</evidence>